<keyword evidence="2" id="KW-1185">Reference proteome</keyword>
<reference evidence="1 2" key="2">
    <citation type="journal article" date="2022" name="Mol. Ecol. Resour.">
        <title>The genomes of chicory, endive, great burdock and yacon provide insights into Asteraceae paleo-polyploidization history and plant inulin production.</title>
        <authorList>
            <person name="Fan W."/>
            <person name="Wang S."/>
            <person name="Wang H."/>
            <person name="Wang A."/>
            <person name="Jiang F."/>
            <person name="Liu H."/>
            <person name="Zhao H."/>
            <person name="Xu D."/>
            <person name="Zhang Y."/>
        </authorList>
    </citation>
    <scope>NUCLEOTIDE SEQUENCE [LARGE SCALE GENOMIC DNA]</scope>
    <source>
        <strain evidence="2">cv. Punajuju</strain>
        <tissue evidence="1">Leaves</tissue>
    </source>
</reference>
<gene>
    <name evidence="1" type="ORF">L2E82_40658</name>
</gene>
<sequence>MIAREGVGNIRTIATFNELDKILSLFSDELRVPQKQRLRRSQISGVSQLALFASEALIIRGGEAIGNVFSILDSNHD</sequence>
<comment type="caution">
    <text evidence="1">The sequence shown here is derived from an EMBL/GenBank/DDBJ whole genome shotgun (WGS) entry which is preliminary data.</text>
</comment>
<name>A0ACB9ALZ7_CICIN</name>
<accession>A0ACB9ALZ7</accession>
<evidence type="ECO:0000313" key="1">
    <source>
        <dbReference type="EMBL" id="KAI3710863.1"/>
    </source>
</evidence>
<reference evidence="2" key="1">
    <citation type="journal article" date="2022" name="Mol. Ecol. Resour.">
        <title>The genomes of chicory, endive, great burdock and yacon provide insights into Asteraceae palaeo-polyploidization history and plant inulin production.</title>
        <authorList>
            <person name="Fan W."/>
            <person name="Wang S."/>
            <person name="Wang H."/>
            <person name="Wang A."/>
            <person name="Jiang F."/>
            <person name="Liu H."/>
            <person name="Zhao H."/>
            <person name="Xu D."/>
            <person name="Zhang Y."/>
        </authorList>
    </citation>
    <scope>NUCLEOTIDE SEQUENCE [LARGE SCALE GENOMIC DNA]</scope>
    <source>
        <strain evidence="2">cv. Punajuju</strain>
    </source>
</reference>
<organism evidence="1 2">
    <name type="scientific">Cichorium intybus</name>
    <name type="common">Chicory</name>
    <dbReference type="NCBI Taxonomy" id="13427"/>
    <lineage>
        <taxon>Eukaryota</taxon>
        <taxon>Viridiplantae</taxon>
        <taxon>Streptophyta</taxon>
        <taxon>Embryophyta</taxon>
        <taxon>Tracheophyta</taxon>
        <taxon>Spermatophyta</taxon>
        <taxon>Magnoliopsida</taxon>
        <taxon>eudicotyledons</taxon>
        <taxon>Gunneridae</taxon>
        <taxon>Pentapetalae</taxon>
        <taxon>asterids</taxon>
        <taxon>campanulids</taxon>
        <taxon>Asterales</taxon>
        <taxon>Asteraceae</taxon>
        <taxon>Cichorioideae</taxon>
        <taxon>Cichorieae</taxon>
        <taxon>Cichoriinae</taxon>
        <taxon>Cichorium</taxon>
    </lineage>
</organism>
<dbReference type="Proteomes" id="UP001055811">
    <property type="component" value="Linkage Group LG07"/>
</dbReference>
<protein>
    <submittedName>
        <fullName evidence="1">Uncharacterized protein</fullName>
    </submittedName>
</protein>
<dbReference type="EMBL" id="CM042015">
    <property type="protein sequence ID" value="KAI3710863.1"/>
    <property type="molecule type" value="Genomic_DNA"/>
</dbReference>
<proteinExistence type="predicted"/>
<evidence type="ECO:0000313" key="2">
    <source>
        <dbReference type="Proteomes" id="UP001055811"/>
    </source>
</evidence>